<dbReference type="EMBL" id="BSNS01000024">
    <property type="protein sequence ID" value="GLQ57913.1"/>
    <property type="molecule type" value="Genomic_DNA"/>
</dbReference>
<organism evidence="3 4">
    <name type="scientific">Devosia nitrariae</name>
    <dbReference type="NCBI Taxonomy" id="2071872"/>
    <lineage>
        <taxon>Bacteria</taxon>
        <taxon>Pseudomonadati</taxon>
        <taxon>Pseudomonadota</taxon>
        <taxon>Alphaproteobacteria</taxon>
        <taxon>Hyphomicrobiales</taxon>
        <taxon>Devosiaceae</taxon>
        <taxon>Devosia</taxon>
    </lineage>
</organism>
<reference evidence="4" key="1">
    <citation type="journal article" date="2019" name="Int. J. Syst. Evol. Microbiol.">
        <title>The Global Catalogue of Microorganisms (GCM) 10K type strain sequencing project: providing services to taxonomists for standard genome sequencing and annotation.</title>
        <authorList>
            <consortium name="The Broad Institute Genomics Platform"/>
            <consortium name="The Broad Institute Genome Sequencing Center for Infectious Disease"/>
            <person name="Wu L."/>
            <person name="Ma J."/>
        </authorList>
    </citation>
    <scope>NUCLEOTIDE SEQUENCE [LARGE SCALE GENOMIC DNA]</scope>
    <source>
        <strain evidence="4">NBRC 112416</strain>
    </source>
</reference>
<evidence type="ECO:0000313" key="3">
    <source>
        <dbReference type="EMBL" id="GLQ57913.1"/>
    </source>
</evidence>
<evidence type="ECO:0000259" key="2">
    <source>
        <dbReference type="Pfam" id="PF08327"/>
    </source>
</evidence>
<gene>
    <name evidence="3" type="ORF">GCM10010862_51720</name>
</gene>
<comment type="similarity">
    <text evidence="1">Belongs to the AHA1 family.</text>
</comment>
<dbReference type="SUPFAM" id="SSF55961">
    <property type="entry name" value="Bet v1-like"/>
    <property type="match status" value="1"/>
</dbReference>
<accession>A0ABQ5WCS1</accession>
<sequence length="153" mass="17254">MTYDPTGPESQITLTRTIAAPVEDVFAAWTDPAILEQWQADEVENEPFEGGEYRYLLQGDAEDPTDRVVTGRYLEYVENTRLVMSWLVSADEDERETDAEQIFVLEVDFRELSGGSTAITIIERGAAHADPESRIFSIEAWSLAIEHLAELIE</sequence>
<dbReference type="Gene3D" id="3.30.530.20">
    <property type="match status" value="1"/>
</dbReference>
<dbReference type="InterPro" id="IPR013538">
    <property type="entry name" value="ASHA1/2-like_C"/>
</dbReference>
<dbReference type="CDD" id="cd07814">
    <property type="entry name" value="SRPBCC_CalC_Aha1-like"/>
    <property type="match status" value="1"/>
</dbReference>
<proteinExistence type="inferred from homology"/>
<dbReference type="Pfam" id="PF08327">
    <property type="entry name" value="AHSA1"/>
    <property type="match status" value="1"/>
</dbReference>
<keyword evidence="4" id="KW-1185">Reference proteome</keyword>
<dbReference type="RefSeq" id="WP_284343282.1">
    <property type="nucleotide sequence ID" value="NZ_BSNS01000024.1"/>
</dbReference>
<dbReference type="InterPro" id="IPR023393">
    <property type="entry name" value="START-like_dom_sf"/>
</dbReference>
<protein>
    <recommendedName>
        <fullName evidence="2">Activator of Hsp90 ATPase homologue 1/2-like C-terminal domain-containing protein</fullName>
    </recommendedName>
</protein>
<dbReference type="Proteomes" id="UP001156691">
    <property type="component" value="Unassembled WGS sequence"/>
</dbReference>
<feature type="domain" description="Activator of Hsp90 ATPase homologue 1/2-like C-terminal" evidence="2">
    <location>
        <begin position="19"/>
        <end position="153"/>
    </location>
</feature>
<evidence type="ECO:0000256" key="1">
    <source>
        <dbReference type="ARBA" id="ARBA00006817"/>
    </source>
</evidence>
<comment type="caution">
    <text evidence="3">The sequence shown here is derived from an EMBL/GenBank/DDBJ whole genome shotgun (WGS) entry which is preliminary data.</text>
</comment>
<evidence type="ECO:0000313" key="4">
    <source>
        <dbReference type="Proteomes" id="UP001156691"/>
    </source>
</evidence>
<name>A0ABQ5WCS1_9HYPH</name>